<dbReference type="Gene3D" id="3.30.160.110">
    <property type="entry name" value="Siroheme synthase, domain 2"/>
    <property type="match status" value="1"/>
</dbReference>
<dbReference type="PANTHER" id="PTHR35330">
    <property type="entry name" value="SIROHEME BIOSYNTHESIS PROTEIN MET8"/>
    <property type="match status" value="1"/>
</dbReference>
<dbReference type="SUPFAM" id="SSF51735">
    <property type="entry name" value="NAD(P)-binding Rossmann-fold domains"/>
    <property type="match status" value="1"/>
</dbReference>
<evidence type="ECO:0000313" key="12">
    <source>
        <dbReference type="Proteomes" id="UP000289220"/>
    </source>
</evidence>
<dbReference type="InterPro" id="IPR019478">
    <property type="entry name" value="Sirohaem_synthase_dimer_dom"/>
</dbReference>
<dbReference type="GO" id="GO:0019354">
    <property type="term" value="P:siroheme biosynthetic process"/>
    <property type="evidence" value="ECO:0007669"/>
    <property type="project" value="UniProtKB-UniPathway"/>
</dbReference>
<feature type="domain" description="Sirohaem synthase dimerisation" evidence="9">
    <location>
        <begin position="149"/>
        <end position="205"/>
    </location>
</feature>
<dbReference type="Pfam" id="PF10414">
    <property type="entry name" value="CysG_dimeriser"/>
    <property type="match status" value="1"/>
</dbReference>
<dbReference type="InterPro" id="IPR037115">
    <property type="entry name" value="Sirohaem_synt_dimer_dom_sf"/>
</dbReference>
<dbReference type="Proteomes" id="UP000289220">
    <property type="component" value="Unassembled WGS sequence"/>
</dbReference>
<evidence type="ECO:0000256" key="6">
    <source>
        <dbReference type="ARBA" id="ARBA00047561"/>
    </source>
</evidence>
<comment type="catalytic activity">
    <reaction evidence="6">
        <text>precorrin-2 + NAD(+) = sirohydrochlorin + NADH + 2 H(+)</text>
        <dbReference type="Rhea" id="RHEA:15613"/>
        <dbReference type="ChEBI" id="CHEBI:15378"/>
        <dbReference type="ChEBI" id="CHEBI:57540"/>
        <dbReference type="ChEBI" id="CHEBI:57945"/>
        <dbReference type="ChEBI" id="CHEBI:58351"/>
        <dbReference type="ChEBI" id="CHEBI:58827"/>
        <dbReference type="EC" id="1.3.1.76"/>
    </reaction>
</comment>
<dbReference type="InterPro" id="IPR035996">
    <property type="entry name" value="4pyrrol_Methylase_sf"/>
</dbReference>
<dbReference type="Proteomes" id="UP000501325">
    <property type="component" value="Chromosome"/>
</dbReference>
<dbReference type="Pfam" id="PF00590">
    <property type="entry name" value="TP_methylase"/>
    <property type="match status" value="1"/>
</dbReference>
<feature type="compositionally biased region" description="Low complexity" evidence="7">
    <location>
        <begin position="54"/>
        <end position="64"/>
    </location>
</feature>
<comment type="pathway">
    <text evidence="1">Porphyrin-containing compound metabolism; siroheme biosynthesis; sirohydrochlorin from precorrin-2: step 1/1.</text>
</comment>
<dbReference type="PANTHER" id="PTHR35330:SF1">
    <property type="entry name" value="SIROHEME BIOSYNTHESIS PROTEIN MET8"/>
    <property type="match status" value="1"/>
</dbReference>
<keyword evidence="12" id="KW-1185">Reference proteome</keyword>
<dbReference type="InterPro" id="IPR006367">
    <property type="entry name" value="Sirohaem_synthase_N"/>
</dbReference>
<dbReference type="Gene3D" id="3.40.50.720">
    <property type="entry name" value="NAD(P)-binding Rossmann-like Domain"/>
    <property type="match status" value="1"/>
</dbReference>
<dbReference type="SUPFAM" id="SSF75615">
    <property type="entry name" value="Siroheme synthase middle domains-like"/>
    <property type="match status" value="1"/>
</dbReference>
<accession>A0A6G7EKY4</accession>
<dbReference type="GO" id="GO:0004325">
    <property type="term" value="F:ferrochelatase activity"/>
    <property type="evidence" value="ECO:0007669"/>
    <property type="project" value="InterPro"/>
</dbReference>
<dbReference type="GO" id="GO:0043115">
    <property type="term" value="F:precorrin-2 dehydrogenase activity"/>
    <property type="evidence" value="ECO:0007669"/>
    <property type="project" value="UniProtKB-EC"/>
</dbReference>
<sequence>MRVFLAGIPLHDALVVVVGDGEAALAKLRLFVGSPARLVWFTPGGPPDADRRPANAPTPRARAPTRADFQEARLVFIALEQEDEAEAVARDARAAGAQVNVVDRPALSDFQTPALIDRDTIVVAIATGGAAPILARDLRSRIEAILPQALGPLAEIAGEIRDQVKTGIPDFMARRRFWERAFRGLAVDLVGQGRISAARAEMMRLIEAAAPEAGSLYGLGAGSGDPELLTLKALRIMQDADVILYDPEVSELVLARARRDAPRRNLADAGPAEACRLMVEHWTQGERVVRLYAGNPAASERARREQDALNATGCEMIVVPVALDAARLDS</sequence>
<dbReference type="NCBIfam" id="TIGR01470">
    <property type="entry name" value="cysG_Nterm"/>
    <property type="match status" value="1"/>
</dbReference>
<dbReference type="Gene3D" id="1.10.8.210">
    <property type="entry name" value="Sirohaem synthase, dimerisation domain"/>
    <property type="match status" value="1"/>
</dbReference>
<dbReference type="RefSeq" id="WP_008261796.1">
    <property type="nucleotide sequence ID" value="NZ_CP048751.1"/>
</dbReference>
<feature type="region of interest" description="Disordered" evidence="7">
    <location>
        <begin position="43"/>
        <end position="64"/>
    </location>
</feature>
<dbReference type="SUPFAM" id="SSF53790">
    <property type="entry name" value="Tetrapyrrole methylase"/>
    <property type="match status" value="1"/>
</dbReference>
<reference evidence="10 13" key="2">
    <citation type="submission" date="2020-01" db="EMBL/GenBank/DDBJ databases">
        <authorList>
            <person name="Wang S."/>
        </authorList>
    </citation>
    <scope>NUCLEOTIDE SEQUENCE [LARGE SCALE GENOMIC DNA]</scope>
    <source>
        <strain evidence="10 13">D151-2-6</strain>
    </source>
</reference>
<reference evidence="11 12" key="1">
    <citation type="submission" date="2018-11" db="EMBL/GenBank/DDBJ databases">
        <authorList>
            <person name="Peiro R."/>
            <person name="Begona"/>
            <person name="Cbmso G."/>
            <person name="Lopez M."/>
            <person name="Gonzalez S."/>
            <person name="Sacristan E."/>
            <person name="Castillo E."/>
        </authorList>
    </citation>
    <scope>NUCLEOTIDE SEQUENCE [LARGE SCALE GENOMIC DNA]</scope>
    <source>
        <strain evidence="11">Brev_genome</strain>
    </source>
</reference>
<dbReference type="InterPro" id="IPR036291">
    <property type="entry name" value="NAD(P)-bd_dom_sf"/>
</dbReference>
<dbReference type="GO" id="GO:0008168">
    <property type="term" value="F:methyltransferase activity"/>
    <property type="evidence" value="ECO:0007669"/>
    <property type="project" value="InterPro"/>
</dbReference>
<keyword evidence="3" id="KW-0560">Oxidoreductase</keyword>
<evidence type="ECO:0000256" key="5">
    <source>
        <dbReference type="ARBA" id="ARBA00023244"/>
    </source>
</evidence>
<evidence type="ECO:0000259" key="9">
    <source>
        <dbReference type="Pfam" id="PF10414"/>
    </source>
</evidence>
<dbReference type="EMBL" id="CP048751">
    <property type="protein sequence ID" value="QIH74016.1"/>
    <property type="molecule type" value="Genomic_DNA"/>
</dbReference>
<evidence type="ECO:0000256" key="1">
    <source>
        <dbReference type="ARBA" id="ARBA00005010"/>
    </source>
</evidence>
<evidence type="ECO:0000256" key="3">
    <source>
        <dbReference type="ARBA" id="ARBA00023002"/>
    </source>
</evidence>
<evidence type="ECO:0000313" key="13">
    <source>
        <dbReference type="Proteomes" id="UP000501325"/>
    </source>
</evidence>
<evidence type="ECO:0000259" key="8">
    <source>
        <dbReference type="Pfam" id="PF00590"/>
    </source>
</evidence>
<dbReference type="EC" id="1.3.1.76" evidence="2"/>
<dbReference type="KEGG" id="bmed:GYM46_14290"/>
<organism evidence="11 12">
    <name type="scientific">Brevundimonas mediterranea</name>
    <dbReference type="NCBI Taxonomy" id="74329"/>
    <lineage>
        <taxon>Bacteria</taxon>
        <taxon>Pseudomonadati</taxon>
        <taxon>Pseudomonadota</taxon>
        <taxon>Alphaproteobacteria</taxon>
        <taxon>Caulobacterales</taxon>
        <taxon>Caulobacteraceae</taxon>
        <taxon>Brevundimonas</taxon>
    </lineage>
</organism>
<dbReference type="Pfam" id="PF13241">
    <property type="entry name" value="NAD_binding_7"/>
    <property type="match status" value="1"/>
</dbReference>
<gene>
    <name evidence="11" type="primary">cysG_1</name>
    <name evidence="11" type="ORF">BREV_BREV_00730</name>
    <name evidence="10" type="ORF">GYM46_14290</name>
</gene>
<evidence type="ECO:0000313" key="11">
    <source>
        <dbReference type="EMBL" id="VDC52066.1"/>
    </source>
</evidence>
<evidence type="ECO:0000256" key="4">
    <source>
        <dbReference type="ARBA" id="ARBA00023027"/>
    </source>
</evidence>
<dbReference type="EMBL" id="UXHF01000009">
    <property type="protein sequence ID" value="VDC52066.1"/>
    <property type="molecule type" value="Genomic_DNA"/>
</dbReference>
<evidence type="ECO:0000256" key="2">
    <source>
        <dbReference type="ARBA" id="ARBA00012400"/>
    </source>
</evidence>
<evidence type="ECO:0000313" key="10">
    <source>
        <dbReference type="EMBL" id="QIH74016.1"/>
    </source>
</evidence>
<feature type="domain" description="Tetrapyrrole methylase" evidence="8">
    <location>
        <begin position="216"/>
        <end position="320"/>
    </location>
</feature>
<dbReference type="InterPro" id="IPR028161">
    <property type="entry name" value="Met8-like"/>
</dbReference>
<dbReference type="UniPathway" id="UPA00262">
    <property type="reaction ID" value="UER00222"/>
</dbReference>
<keyword evidence="5" id="KW-0627">Porphyrin biosynthesis</keyword>
<dbReference type="AlphaFoldDB" id="A0A6G7EKY4"/>
<name>A0A6G7EKY4_9CAUL</name>
<proteinExistence type="predicted"/>
<evidence type="ECO:0000256" key="7">
    <source>
        <dbReference type="SAM" id="MobiDB-lite"/>
    </source>
</evidence>
<dbReference type="InterPro" id="IPR014777">
    <property type="entry name" value="4pyrrole_Mease_sub1"/>
</dbReference>
<keyword evidence="4" id="KW-0520">NAD</keyword>
<protein>
    <recommendedName>
        <fullName evidence="2">precorrin-2 dehydrogenase</fullName>
        <ecNumber evidence="2">1.3.1.76</ecNumber>
    </recommendedName>
</protein>
<dbReference type="Gene3D" id="3.40.1010.10">
    <property type="entry name" value="Cobalt-precorrin-4 Transmethylase, Domain 1"/>
    <property type="match status" value="1"/>
</dbReference>
<dbReference type="InterPro" id="IPR000878">
    <property type="entry name" value="4pyrrol_Mease"/>
</dbReference>